<dbReference type="EMBL" id="AP023356">
    <property type="protein sequence ID" value="BCJ46880.1"/>
    <property type="molecule type" value="Genomic_DNA"/>
</dbReference>
<accession>A0ABM7M5H9</accession>
<proteinExistence type="predicted"/>
<feature type="transmembrane region" description="Helical" evidence="1">
    <location>
        <begin position="116"/>
        <end position="136"/>
    </location>
</feature>
<dbReference type="Proteomes" id="UP000676967">
    <property type="component" value="Chromosome"/>
</dbReference>
<keyword evidence="1" id="KW-0812">Transmembrane</keyword>
<sequence length="354" mass="35689">MRDRLVDVWLLEVADLPGFRWFGPAAAPALFVDLVEQGVLRVRPGGPGVVVTLADPDAADGEAATGLLAMLFLGGPTEVFMTRARFAATVNPLRRAGRRRATEAGLWRTAVSVPRVLVAVLGVCVVVGGLLALARASFMPTWVSPAVFAGLLFAVPLAVLQLRDWAAPRVLTPAGRAVVDELVAHIEACRADPAAAFGDRVAYGLMDEWRGGVQEPPVWAAGFAVAGSGPSGIGTDDRPVAGGAVAVPGPSGIGTDGRPVAGGAVAVPGPAEIGTDGRPDAGDAVAGPVGFENGTDGRMVAGGGADGVAADGQAVGEVLAADREATVELVRLIVQAFEYGPRSPAFDGGGGGGS</sequence>
<evidence type="ECO:0000313" key="2">
    <source>
        <dbReference type="EMBL" id="BCJ46880.1"/>
    </source>
</evidence>
<evidence type="ECO:0008006" key="4">
    <source>
        <dbReference type="Google" id="ProtNLM"/>
    </source>
</evidence>
<feature type="transmembrane region" description="Helical" evidence="1">
    <location>
        <begin position="142"/>
        <end position="160"/>
    </location>
</feature>
<organism evidence="2 3">
    <name type="scientific">Actinoplanes ianthinogenes</name>
    <dbReference type="NCBI Taxonomy" id="122358"/>
    <lineage>
        <taxon>Bacteria</taxon>
        <taxon>Bacillati</taxon>
        <taxon>Actinomycetota</taxon>
        <taxon>Actinomycetes</taxon>
        <taxon>Micromonosporales</taxon>
        <taxon>Micromonosporaceae</taxon>
        <taxon>Actinoplanes</taxon>
    </lineage>
</organism>
<keyword evidence="1" id="KW-0472">Membrane</keyword>
<dbReference type="RefSeq" id="WP_189331562.1">
    <property type="nucleotide sequence ID" value="NZ_AP023356.1"/>
</dbReference>
<protein>
    <recommendedName>
        <fullName evidence="4">TIGR04222 domain-containing membrane protein</fullName>
    </recommendedName>
</protein>
<evidence type="ECO:0000313" key="3">
    <source>
        <dbReference type="Proteomes" id="UP000676967"/>
    </source>
</evidence>
<evidence type="ECO:0000256" key="1">
    <source>
        <dbReference type="SAM" id="Phobius"/>
    </source>
</evidence>
<name>A0ABM7M5H9_9ACTN</name>
<reference evidence="2 3" key="1">
    <citation type="submission" date="2020-08" db="EMBL/GenBank/DDBJ databases">
        <title>Whole genome shotgun sequence of Actinoplanes ianthinogenes NBRC 13996.</title>
        <authorList>
            <person name="Komaki H."/>
            <person name="Tamura T."/>
        </authorList>
    </citation>
    <scope>NUCLEOTIDE SEQUENCE [LARGE SCALE GENOMIC DNA]</scope>
    <source>
        <strain evidence="2 3">NBRC 13996</strain>
    </source>
</reference>
<keyword evidence="1" id="KW-1133">Transmembrane helix</keyword>
<keyword evidence="3" id="KW-1185">Reference proteome</keyword>
<gene>
    <name evidence="2" type="ORF">Aiant_75370</name>
</gene>